<dbReference type="AlphaFoldDB" id="A0A7J9L7J9"/>
<evidence type="ECO:0000313" key="2">
    <source>
        <dbReference type="EMBL" id="MBA0854536.1"/>
    </source>
</evidence>
<sequence>MLRERSWNSRDDIWRMVWKFPQPQRVWLFLWLAFKERLLTQVERVRQGLGDGECCIVCGNAPEDVVHAFRNCSATKEWSIDEMIKTSYSWALQYTSSRKAPHSMGLNTEMSIIEEGNWVILNTNGAVKLNSKLATARGVLKDRNGGWILGFNRSLDSQEALRAIQESFFTTSSSAFVQHIQQNLLDIGQWKLEYIPREMNFEVDYITKIAFDRNKDLHLVEDIPLV</sequence>
<feature type="domain" description="Reverse transcriptase zinc-binding" evidence="1">
    <location>
        <begin position="9"/>
        <end position="77"/>
    </location>
</feature>
<dbReference type="OrthoDB" id="986202at2759"/>
<gene>
    <name evidence="2" type="ORF">Goshw_001345</name>
</gene>
<evidence type="ECO:0000259" key="1">
    <source>
        <dbReference type="Pfam" id="PF13966"/>
    </source>
</evidence>
<reference evidence="2 3" key="1">
    <citation type="journal article" date="2019" name="Genome Biol. Evol.">
        <title>Insights into the evolution of the New World diploid cottons (Gossypium, subgenus Houzingenia) based on genome sequencing.</title>
        <authorList>
            <person name="Grover C.E."/>
            <person name="Arick M.A. 2nd"/>
            <person name="Thrash A."/>
            <person name="Conover J.L."/>
            <person name="Sanders W.S."/>
            <person name="Peterson D.G."/>
            <person name="Frelichowski J.E."/>
            <person name="Scheffler J.A."/>
            <person name="Scheffler B.E."/>
            <person name="Wendel J.F."/>
        </authorList>
    </citation>
    <scope>NUCLEOTIDE SEQUENCE [LARGE SCALE GENOMIC DNA]</scope>
    <source>
        <strain evidence="2">1</strain>
        <tissue evidence="2">Leaf</tissue>
    </source>
</reference>
<dbReference type="EMBL" id="JABFAF010000005">
    <property type="protein sequence ID" value="MBA0854536.1"/>
    <property type="molecule type" value="Genomic_DNA"/>
</dbReference>
<proteinExistence type="predicted"/>
<keyword evidence="3" id="KW-1185">Reference proteome</keyword>
<dbReference type="InterPro" id="IPR026960">
    <property type="entry name" value="RVT-Znf"/>
</dbReference>
<accession>A0A7J9L7J9</accession>
<organism evidence="2 3">
    <name type="scientific">Gossypium schwendimanii</name>
    <name type="common">Cotton</name>
    <dbReference type="NCBI Taxonomy" id="34291"/>
    <lineage>
        <taxon>Eukaryota</taxon>
        <taxon>Viridiplantae</taxon>
        <taxon>Streptophyta</taxon>
        <taxon>Embryophyta</taxon>
        <taxon>Tracheophyta</taxon>
        <taxon>Spermatophyta</taxon>
        <taxon>Magnoliopsida</taxon>
        <taxon>eudicotyledons</taxon>
        <taxon>Gunneridae</taxon>
        <taxon>Pentapetalae</taxon>
        <taxon>rosids</taxon>
        <taxon>malvids</taxon>
        <taxon>Malvales</taxon>
        <taxon>Malvaceae</taxon>
        <taxon>Malvoideae</taxon>
        <taxon>Gossypium</taxon>
    </lineage>
</organism>
<dbReference type="Proteomes" id="UP000593576">
    <property type="component" value="Unassembled WGS sequence"/>
</dbReference>
<comment type="caution">
    <text evidence="2">The sequence shown here is derived from an EMBL/GenBank/DDBJ whole genome shotgun (WGS) entry which is preliminary data.</text>
</comment>
<name>A0A7J9L7J9_GOSSC</name>
<dbReference type="Pfam" id="PF13966">
    <property type="entry name" value="zf-RVT"/>
    <property type="match status" value="1"/>
</dbReference>
<protein>
    <recommendedName>
        <fullName evidence="1">Reverse transcriptase zinc-binding domain-containing protein</fullName>
    </recommendedName>
</protein>
<evidence type="ECO:0000313" key="3">
    <source>
        <dbReference type="Proteomes" id="UP000593576"/>
    </source>
</evidence>